<name>D0P3I3_PHYIT</name>
<feature type="compositionally biased region" description="Polar residues" evidence="1">
    <location>
        <begin position="276"/>
        <end position="287"/>
    </location>
</feature>
<feature type="compositionally biased region" description="Basic and acidic residues" evidence="1">
    <location>
        <begin position="252"/>
        <end position="271"/>
    </location>
</feature>
<dbReference type="HOGENOM" id="CLU_070715_0_0_1"/>
<feature type="region of interest" description="Disordered" evidence="1">
    <location>
        <begin position="252"/>
        <end position="287"/>
    </location>
</feature>
<protein>
    <submittedName>
        <fullName evidence="2">Uncharacterized protein</fullName>
    </submittedName>
</protein>
<dbReference type="OrthoDB" id="111094at2759"/>
<dbReference type="SUPFAM" id="SSF48452">
    <property type="entry name" value="TPR-like"/>
    <property type="match status" value="1"/>
</dbReference>
<dbReference type="EMBL" id="DS028378">
    <property type="protein sequence ID" value="EEY60026.1"/>
    <property type="molecule type" value="Genomic_DNA"/>
</dbReference>
<dbReference type="InParanoid" id="D0P3I3"/>
<evidence type="ECO:0000256" key="1">
    <source>
        <dbReference type="SAM" id="MobiDB-lite"/>
    </source>
</evidence>
<dbReference type="InterPro" id="IPR011990">
    <property type="entry name" value="TPR-like_helical_dom_sf"/>
</dbReference>
<sequence>MTEQEVVVALAAALVHARVLDADSQSSFIAVYRALDDAERLIFYHKKHFGADSLHFQQGCEEFLLLSNTLAIKALQTSSSDDTITSKQCHDLLLRAEQHTLFRLITLNNLACHAKHIGKPLAAVSFLERALKVQLKLQRAEFAIPASEIALTRLNLCAVLSQLRRHAAAAAHAKAAVAHLSTGGGPRNLSIEVAQLLLVAHYNFAVELEHLCDRDAAWLQYDSVLIVADHYKLQSDLVQSVRAIVGQDTLRNRPESRQLSPRERTPRERYKPLRRPQSTQGFITFSS</sequence>
<proteinExistence type="predicted"/>
<organism evidence="2 3">
    <name type="scientific">Phytophthora infestans (strain T30-4)</name>
    <name type="common">Potato late blight agent</name>
    <dbReference type="NCBI Taxonomy" id="403677"/>
    <lineage>
        <taxon>Eukaryota</taxon>
        <taxon>Sar</taxon>
        <taxon>Stramenopiles</taxon>
        <taxon>Oomycota</taxon>
        <taxon>Peronosporomycetes</taxon>
        <taxon>Peronosporales</taxon>
        <taxon>Peronosporaceae</taxon>
        <taxon>Phytophthora</taxon>
    </lineage>
</organism>
<evidence type="ECO:0000313" key="2">
    <source>
        <dbReference type="EMBL" id="EEY60026.1"/>
    </source>
</evidence>
<dbReference type="Proteomes" id="UP000006643">
    <property type="component" value="Unassembled WGS sequence"/>
</dbReference>
<gene>
    <name evidence="2" type="ORF">PITG_21073</name>
</gene>
<dbReference type="eggNOG" id="ENOG502SN82">
    <property type="taxonomic scope" value="Eukaryota"/>
</dbReference>
<dbReference type="AlphaFoldDB" id="D0P3I3"/>
<dbReference type="GeneID" id="9466751"/>
<dbReference type="KEGG" id="pif:PITG_21073"/>
<reference evidence="3" key="1">
    <citation type="journal article" date="2009" name="Nature">
        <title>Genome sequence and analysis of the Irish potato famine pathogen Phytophthora infestans.</title>
        <authorList>
            <consortium name="The Broad Institute Genome Sequencing Platform"/>
            <person name="Haas B.J."/>
            <person name="Kamoun S."/>
            <person name="Zody M.C."/>
            <person name="Jiang R.H."/>
            <person name="Handsaker R.E."/>
            <person name="Cano L.M."/>
            <person name="Grabherr M."/>
            <person name="Kodira C.D."/>
            <person name="Raffaele S."/>
            <person name="Torto-Alalibo T."/>
            <person name="Bozkurt T.O."/>
            <person name="Ah-Fong A.M."/>
            <person name="Alvarado L."/>
            <person name="Anderson V.L."/>
            <person name="Armstrong M.R."/>
            <person name="Avrova A."/>
            <person name="Baxter L."/>
            <person name="Beynon J."/>
            <person name="Boevink P.C."/>
            <person name="Bollmann S.R."/>
            <person name="Bos J.I."/>
            <person name="Bulone V."/>
            <person name="Cai G."/>
            <person name="Cakir C."/>
            <person name="Carrington J.C."/>
            <person name="Chawner M."/>
            <person name="Conti L."/>
            <person name="Costanzo S."/>
            <person name="Ewan R."/>
            <person name="Fahlgren N."/>
            <person name="Fischbach M.A."/>
            <person name="Fugelstad J."/>
            <person name="Gilroy E.M."/>
            <person name="Gnerre S."/>
            <person name="Green P.J."/>
            <person name="Grenville-Briggs L.J."/>
            <person name="Griffith J."/>
            <person name="Grunwald N.J."/>
            <person name="Horn K."/>
            <person name="Horner N.R."/>
            <person name="Hu C.H."/>
            <person name="Huitema E."/>
            <person name="Jeong D.H."/>
            <person name="Jones A.M."/>
            <person name="Jones J.D."/>
            <person name="Jones R.W."/>
            <person name="Karlsson E.K."/>
            <person name="Kunjeti S.G."/>
            <person name="Lamour K."/>
            <person name="Liu Z."/>
            <person name="Ma L."/>
            <person name="Maclean D."/>
            <person name="Chibucos M.C."/>
            <person name="McDonald H."/>
            <person name="McWalters J."/>
            <person name="Meijer H.J."/>
            <person name="Morgan W."/>
            <person name="Morris P.F."/>
            <person name="Munro C.A."/>
            <person name="O'Neill K."/>
            <person name="Ospina-Giraldo M."/>
            <person name="Pinzon A."/>
            <person name="Pritchard L."/>
            <person name="Ramsahoye B."/>
            <person name="Ren Q."/>
            <person name="Restrepo S."/>
            <person name="Roy S."/>
            <person name="Sadanandom A."/>
            <person name="Savidor A."/>
            <person name="Schornack S."/>
            <person name="Schwartz D.C."/>
            <person name="Schumann U.D."/>
            <person name="Schwessinger B."/>
            <person name="Seyer L."/>
            <person name="Sharpe T."/>
            <person name="Silvar C."/>
            <person name="Song J."/>
            <person name="Studholme D.J."/>
            <person name="Sykes S."/>
            <person name="Thines M."/>
            <person name="van de Vondervoort P.J."/>
            <person name="Phuntumart V."/>
            <person name="Wawra S."/>
            <person name="Weide R."/>
            <person name="Win J."/>
            <person name="Young C."/>
            <person name="Zhou S."/>
            <person name="Fry W."/>
            <person name="Meyers B.C."/>
            <person name="van West P."/>
            <person name="Ristaino J."/>
            <person name="Govers F."/>
            <person name="Birch P.R."/>
            <person name="Whisson S.C."/>
            <person name="Judelson H.S."/>
            <person name="Nusbaum C."/>
        </authorList>
    </citation>
    <scope>NUCLEOTIDE SEQUENCE [LARGE SCALE GENOMIC DNA]</scope>
    <source>
        <strain evidence="3">T30-4</strain>
    </source>
</reference>
<dbReference type="RefSeq" id="XP_002895138.1">
    <property type="nucleotide sequence ID" value="XM_002895092.1"/>
</dbReference>
<dbReference type="OMA" id="ERLIFYH"/>
<dbReference type="Gene3D" id="1.25.40.10">
    <property type="entry name" value="Tetratricopeptide repeat domain"/>
    <property type="match status" value="1"/>
</dbReference>
<dbReference type="VEuPathDB" id="FungiDB:PITG_21073"/>
<evidence type="ECO:0000313" key="3">
    <source>
        <dbReference type="Proteomes" id="UP000006643"/>
    </source>
</evidence>
<keyword evidence="3" id="KW-1185">Reference proteome</keyword>
<accession>D0P3I3</accession>